<keyword evidence="2" id="KW-1185">Reference proteome</keyword>
<evidence type="ECO:0000313" key="1">
    <source>
        <dbReference type="EMBL" id="KAK0445818.1"/>
    </source>
</evidence>
<evidence type="ECO:0000313" key="2">
    <source>
        <dbReference type="Proteomes" id="UP001175226"/>
    </source>
</evidence>
<gene>
    <name evidence="1" type="ORF">EV421DRAFT_1902184</name>
</gene>
<sequence length="613" mass="69108">MEATVQEILKNPDLLTHRQAPNEVLHAWDGLCGAVSTELKDLLITSPNASVVYALPLGVNWEMAMYRNYHYADDDPDTYRPLYGLPNRVHFEELDGSSLILGPGLWAKQELDKLKMCCKLLLDVAGGSDLPVTPILIEQRRLLPMFLERLEALPLTFERLRLCVAETQRLAPELRAYLDYYLLYRPRMNSPNAVPPSAPKFDLAGAFTTSTTVAQELFKAGIPVWLLRSLSVLPATQIDRAVEVMPCTEVVDLQACPLHLREIHMITFYRTQSILVDARSSSATSCSTETTTRDGTSISAFRGRRGQRGSKARTLPTRFEVAAHAYLPPIIPSWQAGLLAVNADPSRSDAPAAGYAFPKPELFVSVKTLEKQKVSFRIRHPANHDPALRQVNDREAKRWEQVSIFLAGCQGEMTLRQDKPAKAKWRDIDVDHLSQDDIQAILWELSELNFRLELLALDARMCGIPSDDEVQRMAHSRHLGLCFPTHKLDLCWIVDPGSANHGLGDPVWVNRAPYMCALQRVIASWVHPPPDITRERETYDPEQLEQLELAVTKYYCDTFFLKFGWAPIVPRHLEHPLQTGWEPQPRDTMLGKHSGVYADVTAWEDLAELAGEV</sequence>
<dbReference type="AlphaFoldDB" id="A0AA39MTP0"/>
<reference evidence="1" key="1">
    <citation type="submission" date="2023-06" db="EMBL/GenBank/DDBJ databases">
        <authorList>
            <consortium name="Lawrence Berkeley National Laboratory"/>
            <person name="Ahrendt S."/>
            <person name="Sahu N."/>
            <person name="Indic B."/>
            <person name="Wong-Bajracharya J."/>
            <person name="Merenyi Z."/>
            <person name="Ke H.-M."/>
            <person name="Monk M."/>
            <person name="Kocsube S."/>
            <person name="Drula E."/>
            <person name="Lipzen A."/>
            <person name="Balint B."/>
            <person name="Henrissat B."/>
            <person name="Andreopoulos B."/>
            <person name="Martin F.M."/>
            <person name="Harder C.B."/>
            <person name="Rigling D."/>
            <person name="Ford K.L."/>
            <person name="Foster G.D."/>
            <person name="Pangilinan J."/>
            <person name="Papanicolaou A."/>
            <person name="Barry K."/>
            <person name="LaButti K."/>
            <person name="Viragh M."/>
            <person name="Koriabine M."/>
            <person name="Yan M."/>
            <person name="Riley R."/>
            <person name="Champramary S."/>
            <person name="Plett K.L."/>
            <person name="Tsai I.J."/>
            <person name="Slot J."/>
            <person name="Sipos G."/>
            <person name="Plett J."/>
            <person name="Nagy L.G."/>
            <person name="Grigoriev I.V."/>
        </authorList>
    </citation>
    <scope>NUCLEOTIDE SEQUENCE</scope>
    <source>
        <strain evidence="1">FPL87.14</strain>
    </source>
</reference>
<proteinExistence type="predicted"/>
<comment type="caution">
    <text evidence="1">The sequence shown here is derived from an EMBL/GenBank/DDBJ whole genome shotgun (WGS) entry which is preliminary data.</text>
</comment>
<accession>A0AA39MTP0</accession>
<dbReference type="Proteomes" id="UP001175226">
    <property type="component" value="Unassembled WGS sequence"/>
</dbReference>
<protein>
    <submittedName>
        <fullName evidence="1">Uncharacterized protein</fullName>
    </submittedName>
</protein>
<name>A0AA39MTP0_9AGAR</name>
<organism evidence="1 2">
    <name type="scientific">Armillaria borealis</name>
    <dbReference type="NCBI Taxonomy" id="47425"/>
    <lineage>
        <taxon>Eukaryota</taxon>
        <taxon>Fungi</taxon>
        <taxon>Dikarya</taxon>
        <taxon>Basidiomycota</taxon>
        <taxon>Agaricomycotina</taxon>
        <taxon>Agaricomycetes</taxon>
        <taxon>Agaricomycetidae</taxon>
        <taxon>Agaricales</taxon>
        <taxon>Marasmiineae</taxon>
        <taxon>Physalacriaceae</taxon>
        <taxon>Armillaria</taxon>
    </lineage>
</organism>
<dbReference type="EMBL" id="JAUEPT010000015">
    <property type="protein sequence ID" value="KAK0445818.1"/>
    <property type="molecule type" value="Genomic_DNA"/>
</dbReference>